<dbReference type="InterPro" id="IPR027417">
    <property type="entry name" value="P-loop_NTPase"/>
</dbReference>
<dbReference type="AlphaFoldDB" id="A0A2T7EL66"/>
<keyword evidence="6 7" id="KW-0175">Coiled coil</keyword>
<sequence>MEGAAQTIFSNVGQLLAEEYRQLSGVGGEVLELRDDLATMNALIRMQSEAEDGAVDHFVREWMKQLRELAYDAEDCIDHYRLRIRPRPGDGVRARLERLLGTLLPRRRLAREIGALRARAVAISERHARYGVSRDALRRSPTLLPAAPVVAPASAPAPANDADRHRFVGFGFAYQAATLAARVMKARAGEEGDLKVVFSVVGFGGLGKTTLAMEVCRQLEAEFQRQAMVSVSQAFEPIRDLKPLLKRILEQVGKDPRKRTHPKTRNHSKGALDDIHRLDDNELAAKLEESLKDSRDENKGALDDIDRLDDNELAAKLEESLKDSRYLIVIDDVWSVRAWYAIESILPENNCGSRVIVTTRSETIAKVCSAASVGEDYIYHMEPLNLEDSEKLFLSRAFGSMHATCPHELKTAMDNILKKCGGLPLAIISIASVLARYTSSESKVKWETICKSIGSQMESNPTLEGMRQIVTLSYNNLPHELKLCMLYLSIFPEDYAIGKERLLRRWIAEGLVQEQRGLTTLEVAESYLEELLSRNMVEASHFNYNKMEHSYKVHDILLEVMVSKSLESNFVSLLGGQYEEMSYSIIRHLSIHGTGQGRDSRHGVEEVNPRHVRSLTLFKCKLEGRMLLNHLGKFTLLRVLDLEDCEGVTNKHVRYACQLRLLKFLSLRGTNVSKVPPQIGKLEHLQTFDARETCLEGLPETITSLSRLERLQFSNRKMWSVSSTGIMWSLPRGLSKMKALQEVGVARLGNNAKVAQEMGELERLQQLSLYVDPDSGGPDGDVLQQLALSLSKKSCSLRWLIIGYPSHGETLNFLHGIPSPPRLLEFLKIDGAIDKLPSWVGSLSYLNCINVSFTALVGDELFDVLCKLSNLKTIWVERKSYNDRELVARARHNFPALRDLEVTADDELPKVFSFEQGSMVKLEKLNVNFANKEKSIHGIEHLTNLKVVHLMGKKDNPALRRALDQLKADSKRRPESNQFQVVATYY</sequence>
<dbReference type="PANTHER" id="PTHR23155:SF1005">
    <property type="entry name" value="OS07G0197300 PROTEIN"/>
    <property type="match status" value="1"/>
</dbReference>
<dbReference type="Gene3D" id="3.80.10.10">
    <property type="entry name" value="Ribonuclease Inhibitor"/>
    <property type="match status" value="1"/>
</dbReference>
<protein>
    <submittedName>
        <fullName evidence="13">Uncharacterized protein</fullName>
    </submittedName>
</protein>
<name>A0A2T7EL66_9POAL</name>
<dbReference type="InterPro" id="IPR002182">
    <property type="entry name" value="NB-ARC"/>
</dbReference>
<dbReference type="InterPro" id="IPR058922">
    <property type="entry name" value="WHD_DRP"/>
</dbReference>
<dbReference type="Pfam" id="PF18052">
    <property type="entry name" value="Rx_N"/>
    <property type="match status" value="1"/>
</dbReference>
<dbReference type="GO" id="GO:0009626">
    <property type="term" value="P:plant-type hypersensitive response"/>
    <property type="evidence" value="ECO:0007669"/>
    <property type="project" value="UniProtKB-ARBA"/>
</dbReference>
<evidence type="ECO:0000256" key="1">
    <source>
        <dbReference type="ARBA" id="ARBA00008894"/>
    </source>
</evidence>
<gene>
    <name evidence="13" type="ORF">GQ55_2G039100</name>
</gene>
<accession>A0A2T7EL66</accession>
<evidence type="ECO:0000313" key="14">
    <source>
        <dbReference type="Proteomes" id="UP000244336"/>
    </source>
</evidence>
<keyword evidence="3" id="KW-0677">Repeat</keyword>
<evidence type="ECO:0000259" key="9">
    <source>
        <dbReference type="Pfam" id="PF00931"/>
    </source>
</evidence>
<evidence type="ECO:0000256" key="2">
    <source>
        <dbReference type="ARBA" id="ARBA00022614"/>
    </source>
</evidence>
<dbReference type="InterPro" id="IPR036388">
    <property type="entry name" value="WH-like_DNA-bd_sf"/>
</dbReference>
<dbReference type="GO" id="GO:0043531">
    <property type="term" value="F:ADP binding"/>
    <property type="evidence" value="ECO:0007669"/>
    <property type="project" value="InterPro"/>
</dbReference>
<keyword evidence="4" id="KW-0547">Nucleotide-binding</keyword>
<feature type="domain" description="Disease resistance N-terminal" evidence="10">
    <location>
        <begin position="6"/>
        <end position="87"/>
    </location>
</feature>
<feature type="coiled-coil region" evidence="7">
    <location>
        <begin position="284"/>
        <end position="311"/>
    </location>
</feature>
<dbReference type="Proteomes" id="UP000244336">
    <property type="component" value="Chromosome 2"/>
</dbReference>
<dbReference type="InterPro" id="IPR042197">
    <property type="entry name" value="Apaf_helical"/>
</dbReference>
<dbReference type="PRINTS" id="PR00364">
    <property type="entry name" value="DISEASERSIST"/>
</dbReference>
<organism evidence="13 14">
    <name type="scientific">Panicum hallii var. hallii</name>
    <dbReference type="NCBI Taxonomy" id="1504633"/>
    <lineage>
        <taxon>Eukaryota</taxon>
        <taxon>Viridiplantae</taxon>
        <taxon>Streptophyta</taxon>
        <taxon>Embryophyta</taxon>
        <taxon>Tracheophyta</taxon>
        <taxon>Spermatophyta</taxon>
        <taxon>Magnoliopsida</taxon>
        <taxon>Liliopsida</taxon>
        <taxon>Poales</taxon>
        <taxon>Poaceae</taxon>
        <taxon>PACMAD clade</taxon>
        <taxon>Panicoideae</taxon>
        <taxon>Panicodae</taxon>
        <taxon>Paniceae</taxon>
        <taxon>Panicinae</taxon>
        <taxon>Panicum</taxon>
        <taxon>Panicum sect. Panicum</taxon>
    </lineage>
</organism>
<evidence type="ECO:0000256" key="4">
    <source>
        <dbReference type="ARBA" id="ARBA00022741"/>
    </source>
</evidence>
<feature type="domain" description="Disease resistance protein winged helix" evidence="11">
    <location>
        <begin position="490"/>
        <end position="559"/>
    </location>
</feature>
<evidence type="ECO:0000256" key="8">
    <source>
        <dbReference type="SAM" id="MobiDB-lite"/>
    </source>
</evidence>
<dbReference type="InterPro" id="IPR055414">
    <property type="entry name" value="LRR_R13L4/SHOC2-like"/>
</dbReference>
<dbReference type="Pfam" id="PF00931">
    <property type="entry name" value="NB-ARC"/>
    <property type="match status" value="1"/>
</dbReference>
<dbReference type="FunFam" id="1.10.10.10:FF:000322">
    <property type="entry name" value="Probable disease resistance protein At1g63360"/>
    <property type="match status" value="1"/>
</dbReference>
<evidence type="ECO:0000256" key="3">
    <source>
        <dbReference type="ARBA" id="ARBA00022737"/>
    </source>
</evidence>
<dbReference type="GO" id="GO:0002758">
    <property type="term" value="P:innate immune response-activating signaling pathway"/>
    <property type="evidence" value="ECO:0007669"/>
    <property type="project" value="UniProtKB-ARBA"/>
</dbReference>
<evidence type="ECO:0000313" key="13">
    <source>
        <dbReference type="EMBL" id="PUZ68574.1"/>
    </source>
</evidence>
<dbReference type="CDD" id="cd14798">
    <property type="entry name" value="RX-CC_like"/>
    <property type="match status" value="1"/>
</dbReference>
<dbReference type="SUPFAM" id="SSF52058">
    <property type="entry name" value="L domain-like"/>
    <property type="match status" value="1"/>
</dbReference>
<dbReference type="Gene3D" id="1.10.10.10">
    <property type="entry name" value="Winged helix-like DNA-binding domain superfamily/Winged helix DNA-binding domain"/>
    <property type="match status" value="1"/>
</dbReference>
<dbReference type="PANTHER" id="PTHR23155">
    <property type="entry name" value="DISEASE RESISTANCE PROTEIN RP"/>
    <property type="match status" value="1"/>
</dbReference>
<dbReference type="SUPFAM" id="SSF52540">
    <property type="entry name" value="P-loop containing nucleoside triphosphate hydrolases"/>
    <property type="match status" value="1"/>
</dbReference>
<dbReference type="InterPro" id="IPR038005">
    <property type="entry name" value="RX-like_CC"/>
</dbReference>
<evidence type="ECO:0000256" key="5">
    <source>
        <dbReference type="ARBA" id="ARBA00022821"/>
    </source>
</evidence>
<evidence type="ECO:0000259" key="10">
    <source>
        <dbReference type="Pfam" id="PF18052"/>
    </source>
</evidence>
<dbReference type="Gene3D" id="1.20.5.4130">
    <property type="match status" value="1"/>
</dbReference>
<feature type="compositionally biased region" description="Basic residues" evidence="8">
    <location>
        <begin position="256"/>
        <end position="268"/>
    </location>
</feature>
<feature type="domain" description="Disease resistance R13L4/SHOC-2-like LRR" evidence="12">
    <location>
        <begin position="611"/>
        <end position="953"/>
    </location>
</feature>
<dbReference type="Gene3D" id="1.10.8.430">
    <property type="entry name" value="Helical domain of apoptotic protease-activating factors"/>
    <property type="match status" value="1"/>
</dbReference>
<evidence type="ECO:0000256" key="7">
    <source>
        <dbReference type="SAM" id="Coils"/>
    </source>
</evidence>
<proteinExistence type="inferred from homology"/>
<dbReference type="Pfam" id="PF23598">
    <property type="entry name" value="LRR_14"/>
    <property type="match status" value="1"/>
</dbReference>
<keyword evidence="2" id="KW-0433">Leucine-rich repeat</keyword>
<keyword evidence="5" id="KW-0611">Plant defense</keyword>
<evidence type="ECO:0000256" key="6">
    <source>
        <dbReference type="ARBA" id="ARBA00023054"/>
    </source>
</evidence>
<dbReference type="InterPro" id="IPR041118">
    <property type="entry name" value="Rx_N"/>
</dbReference>
<feature type="domain" description="NB-ARC" evidence="9">
    <location>
        <begin position="190"/>
        <end position="398"/>
    </location>
</feature>
<dbReference type="InterPro" id="IPR032675">
    <property type="entry name" value="LRR_dom_sf"/>
</dbReference>
<feature type="region of interest" description="Disordered" evidence="8">
    <location>
        <begin position="252"/>
        <end position="272"/>
    </location>
</feature>
<dbReference type="EMBL" id="CM009750">
    <property type="protein sequence ID" value="PUZ68574.1"/>
    <property type="molecule type" value="Genomic_DNA"/>
</dbReference>
<evidence type="ECO:0000259" key="12">
    <source>
        <dbReference type="Pfam" id="PF23598"/>
    </source>
</evidence>
<dbReference type="Pfam" id="PF23559">
    <property type="entry name" value="WHD_DRP"/>
    <property type="match status" value="1"/>
</dbReference>
<dbReference type="InterPro" id="IPR044974">
    <property type="entry name" value="Disease_R_plants"/>
</dbReference>
<dbReference type="OrthoDB" id="687344at2759"/>
<dbReference type="Gramene" id="PUZ68574">
    <property type="protein sequence ID" value="PUZ68574"/>
    <property type="gene ID" value="GQ55_2G039100"/>
</dbReference>
<keyword evidence="14" id="KW-1185">Reference proteome</keyword>
<dbReference type="GO" id="GO:0042742">
    <property type="term" value="P:defense response to bacterium"/>
    <property type="evidence" value="ECO:0007669"/>
    <property type="project" value="UniProtKB-ARBA"/>
</dbReference>
<comment type="similarity">
    <text evidence="1">Belongs to the disease resistance NB-LRR family.</text>
</comment>
<dbReference type="Gene3D" id="3.40.50.300">
    <property type="entry name" value="P-loop containing nucleotide triphosphate hydrolases"/>
    <property type="match status" value="1"/>
</dbReference>
<reference evidence="13 14" key="1">
    <citation type="submission" date="2018-04" db="EMBL/GenBank/DDBJ databases">
        <title>WGS assembly of Panicum hallii var. hallii HAL2.</title>
        <authorList>
            <person name="Lovell J."/>
            <person name="Jenkins J."/>
            <person name="Lowry D."/>
            <person name="Mamidi S."/>
            <person name="Sreedasyam A."/>
            <person name="Weng X."/>
            <person name="Barry K."/>
            <person name="Bonette J."/>
            <person name="Campitelli B."/>
            <person name="Daum C."/>
            <person name="Gordon S."/>
            <person name="Gould B."/>
            <person name="Lipzen A."/>
            <person name="MacQueen A."/>
            <person name="Palacio-Mejia J."/>
            <person name="Plott C."/>
            <person name="Shakirov E."/>
            <person name="Shu S."/>
            <person name="Yoshinaga Y."/>
            <person name="Zane M."/>
            <person name="Rokhsar D."/>
            <person name="Grimwood J."/>
            <person name="Schmutz J."/>
            <person name="Juenger T."/>
        </authorList>
    </citation>
    <scope>NUCLEOTIDE SEQUENCE [LARGE SCALE GENOMIC DNA]</scope>
    <source>
        <strain evidence="14">cv. HAL2</strain>
    </source>
</reference>
<evidence type="ECO:0000259" key="11">
    <source>
        <dbReference type="Pfam" id="PF23559"/>
    </source>
</evidence>
<dbReference type="STRING" id="1504633.A0A2T7EL66"/>